<dbReference type="PANTHER" id="PTHR43372">
    <property type="entry name" value="FATTY-ACID AMIDE HYDROLASE"/>
    <property type="match status" value="1"/>
</dbReference>
<dbReference type="EMBL" id="RSAS01000648">
    <property type="protein sequence ID" value="RRR69291.1"/>
    <property type="molecule type" value="Genomic_DNA"/>
</dbReference>
<dbReference type="InterPro" id="IPR052739">
    <property type="entry name" value="FAAH2"/>
</dbReference>
<sequence>MSALIGSDGVAVCPVFPTSAPPYGFSYATMLFTTSYHVWVNLAGLPGLVVPVGRNGHGMPIGVQIIGNPGSEATLLAAGMAVQAAMFGYDQNV</sequence>
<organism evidence="2 3">
    <name type="scientific">Candidatus Viridilinea halotolerans</name>
    <dbReference type="NCBI Taxonomy" id="2491704"/>
    <lineage>
        <taxon>Bacteria</taxon>
        <taxon>Bacillati</taxon>
        <taxon>Chloroflexota</taxon>
        <taxon>Chloroflexia</taxon>
        <taxon>Chloroflexales</taxon>
        <taxon>Chloroflexineae</taxon>
        <taxon>Oscillochloridaceae</taxon>
        <taxon>Candidatus Viridilinea</taxon>
    </lineage>
</organism>
<dbReference type="SUPFAM" id="SSF75304">
    <property type="entry name" value="Amidase signature (AS) enzymes"/>
    <property type="match status" value="1"/>
</dbReference>
<dbReference type="Pfam" id="PF01425">
    <property type="entry name" value="Amidase"/>
    <property type="match status" value="1"/>
</dbReference>
<dbReference type="InterPro" id="IPR023631">
    <property type="entry name" value="Amidase_dom"/>
</dbReference>
<evidence type="ECO:0000313" key="3">
    <source>
        <dbReference type="Proteomes" id="UP000280307"/>
    </source>
</evidence>
<dbReference type="InterPro" id="IPR036928">
    <property type="entry name" value="AS_sf"/>
</dbReference>
<reference evidence="2 3" key="1">
    <citation type="submission" date="2018-12" db="EMBL/GenBank/DDBJ databases">
        <title>Genome Sequence of Candidatus Viridilinea halotolerans isolated from saline sulfide-rich spring.</title>
        <authorList>
            <person name="Grouzdev D.S."/>
            <person name="Burganskaya E.I."/>
            <person name="Krutkina M.S."/>
            <person name="Sukhacheva M.V."/>
            <person name="Gorlenko V.M."/>
        </authorList>
    </citation>
    <scope>NUCLEOTIDE SEQUENCE [LARGE SCALE GENOMIC DNA]</scope>
    <source>
        <strain evidence="2">Chok-6</strain>
    </source>
</reference>
<feature type="domain" description="Amidase" evidence="1">
    <location>
        <begin position="11"/>
        <end position="76"/>
    </location>
</feature>
<protein>
    <recommendedName>
        <fullName evidence="1">Amidase domain-containing protein</fullName>
    </recommendedName>
</protein>
<dbReference type="GO" id="GO:0012505">
    <property type="term" value="C:endomembrane system"/>
    <property type="evidence" value="ECO:0007669"/>
    <property type="project" value="TreeGrafter"/>
</dbReference>
<evidence type="ECO:0000259" key="1">
    <source>
        <dbReference type="Pfam" id="PF01425"/>
    </source>
</evidence>
<dbReference type="Proteomes" id="UP000280307">
    <property type="component" value="Unassembled WGS sequence"/>
</dbReference>
<comment type="caution">
    <text evidence="2">The sequence shown here is derived from an EMBL/GenBank/DDBJ whole genome shotgun (WGS) entry which is preliminary data.</text>
</comment>
<evidence type="ECO:0000313" key="2">
    <source>
        <dbReference type="EMBL" id="RRR69291.1"/>
    </source>
</evidence>
<dbReference type="Gene3D" id="3.90.1300.10">
    <property type="entry name" value="Amidase signature (AS) domain"/>
    <property type="match status" value="1"/>
</dbReference>
<name>A0A426TV49_9CHLR</name>
<accession>A0A426TV49</accession>
<dbReference type="PANTHER" id="PTHR43372:SF4">
    <property type="entry name" value="FATTY-ACID AMIDE HYDROLASE 2"/>
    <property type="match status" value="1"/>
</dbReference>
<gene>
    <name evidence="2" type="ORF">EI684_16080</name>
</gene>
<dbReference type="AlphaFoldDB" id="A0A426TV49"/>
<proteinExistence type="predicted"/>